<dbReference type="InterPro" id="IPR011257">
    <property type="entry name" value="DNA_glycosylase"/>
</dbReference>
<evidence type="ECO:0000313" key="2">
    <source>
        <dbReference type="EMBL" id="QDT66183.1"/>
    </source>
</evidence>
<dbReference type="Proteomes" id="UP000319976">
    <property type="component" value="Chromosome"/>
</dbReference>
<gene>
    <name evidence="2" type="ORF">V22_34480</name>
</gene>
<evidence type="ECO:0000313" key="3">
    <source>
        <dbReference type="Proteomes" id="UP000319976"/>
    </source>
</evidence>
<proteinExistence type="predicted"/>
<dbReference type="KEGG" id="chya:V22_34480"/>
<accession>A0A517TCS6</accession>
<feature type="compositionally biased region" description="Basic residues" evidence="1">
    <location>
        <begin position="229"/>
        <end position="238"/>
    </location>
</feature>
<evidence type="ECO:0008006" key="4">
    <source>
        <dbReference type="Google" id="ProtNLM"/>
    </source>
</evidence>
<dbReference type="AlphaFoldDB" id="A0A517TCS6"/>
<dbReference type="EMBL" id="CP036316">
    <property type="protein sequence ID" value="QDT66183.1"/>
    <property type="molecule type" value="Genomic_DNA"/>
</dbReference>
<organism evidence="2 3">
    <name type="scientific">Calycomorphotria hydatis</name>
    <dbReference type="NCBI Taxonomy" id="2528027"/>
    <lineage>
        <taxon>Bacteria</taxon>
        <taxon>Pseudomonadati</taxon>
        <taxon>Planctomycetota</taxon>
        <taxon>Planctomycetia</taxon>
        <taxon>Planctomycetales</taxon>
        <taxon>Planctomycetaceae</taxon>
        <taxon>Calycomorphotria</taxon>
    </lineage>
</organism>
<feature type="compositionally biased region" description="Basic and acidic residues" evidence="1">
    <location>
        <begin position="214"/>
        <end position="224"/>
    </location>
</feature>
<dbReference type="RefSeq" id="WP_197439690.1">
    <property type="nucleotide sequence ID" value="NZ_CP036316.1"/>
</dbReference>
<dbReference type="GO" id="GO:0003824">
    <property type="term" value="F:catalytic activity"/>
    <property type="evidence" value="ECO:0007669"/>
    <property type="project" value="InterPro"/>
</dbReference>
<dbReference type="SUPFAM" id="SSF48150">
    <property type="entry name" value="DNA-glycosylase"/>
    <property type="match status" value="1"/>
</dbReference>
<dbReference type="GO" id="GO:0006281">
    <property type="term" value="P:DNA repair"/>
    <property type="evidence" value="ECO:0007669"/>
    <property type="project" value="InterPro"/>
</dbReference>
<reference evidence="2 3" key="1">
    <citation type="submission" date="2019-02" db="EMBL/GenBank/DDBJ databases">
        <title>Deep-cultivation of Planctomycetes and their phenomic and genomic characterization uncovers novel biology.</title>
        <authorList>
            <person name="Wiegand S."/>
            <person name="Jogler M."/>
            <person name="Boedeker C."/>
            <person name="Pinto D."/>
            <person name="Vollmers J."/>
            <person name="Rivas-Marin E."/>
            <person name="Kohn T."/>
            <person name="Peeters S.H."/>
            <person name="Heuer A."/>
            <person name="Rast P."/>
            <person name="Oberbeckmann S."/>
            <person name="Bunk B."/>
            <person name="Jeske O."/>
            <person name="Meyerdierks A."/>
            <person name="Storesund J.E."/>
            <person name="Kallscheuer N."/>
            <person name="Luecker S."/>
            <person name="Lage O.M."/>
            <person name="Pohl T."/>
            <person name="Merkel B.J."/>
            <person name="Hornburger P."/>
            <person name="Mueller R.-W."/>
            <person name="Bruemmer F."/>
            <person name="Labrenz M."/>
            <person name="Spormann A.M."/>
            <person name="Op den Camp H."/>
            <person name="Overmann J."/>
            <person name="Amann R."/>
            <person name="Jetten M.S.M."/>
            <person name="Mascher T."/>
            <person name="Medema M.H."/>
            <person name="Devos D.P."/>
            <person name="Kaster A.-K."/>
            <person name="Ovreas L."/>
            <person name="Rohde M."/>
            <person name="Galperin M.Y."/>
            <person name="Jogler C."/>
        </authorList>
    </citation>
    <scope>NUCLEOTIDE SEQUENCE [LARGE SCALE GENOMIC DNA]</scope>
    <source>
        <strain evidence="2 3">V22</strain>
    </source>
</reference>
<feature type="region of interest" description="Disordered" evidence="1">
    <location>
        <begin position="208"/>
        <end position="306"/>
    </location>
</feature>
<evidence type="ECO:0000256" key="1">
    <source>
        <dbReference type="SAM" id="MobiDB-lite"/>
    </source>
</evidence>
<keyword evidence="3" id="KW-1185">Reference proteome</keyword>
<dbReference type="Gene3D" id="1.10.340.30">
    <property type="entry name" value="Hypothetical protein, domain 2"/>
    <property type="match status" value="1"/>
</dbReference>
<feature type="compositionally biased region" description="Basic residues" evidence="1">
    <location>
        <begin position="255"/>
        <end position="306"/>
    </location>
</feature>
<name>A0A517TCS6_9PLAN</name>
<sequence length="306" mass="34208">MKASEKQQLARQLVTVFSKNLPAPPKKFEHSVLETMLFAICLEDTSWKQAEESYDRLHEEFYDLNEIRVSTITELARVFPNPEDAERRAHRVRRVLQYIFEDQYNFDLESIRKKTLEQATKHLKKIRDLSSFIQLFTLQRSIAAHVVPVDDLSVKAAVWCGLVDAKSSQDDAADSLKQAVRKADGPEFTYFLHEFAAAKHEELAADVADNSEDLDPKTAVKRSQDLFSGKRKKAKPKAPAKPSSAKSKKAEPKKAASKKAAKKPAASKKAAPKKSAAKKAPVKAAVKKKAAAKKKTATKKPAKKKK</sequence>
<protein>
    <recommendedName>
        <fullName evidence="4">Endonuclease III</fullName>
    </recommendedName>
</protein>